<keyword evidence="2" id="KW-1185">Reference proteome</keyword>
<organism evidence="1 2">
    <name type="scientific">Brochothrix thermosphacta</name>
    <name type="common">Microbacterium thermosphactum</name>
    <dbReference type="NCBI Taxonomy" id="2756"/>
    <lineage>
        <taxon>Bacteria</taxon>
        <taxon>Bacillati</taxon>
        <taxon>Bacillota</taxon>
        <taxon>Bacilli</taxon>
        <taxon>Bacillales</taxon>
        <taxon>Listeriaceae</taxon>
        <taxon>Brochothrix</taxon>
    </lineage>
</organism>
<name>A0A1D2K3Z1_BROTH</name>
<dbReference type="RefSeq" id="WP_069125082.1">
    <property type="nucleotide sequence ID" value="NZ_CP023483.1"/>
</dbReference>
<proteinExistence type="predicted"/>
<accession>A0A1D2K3Z1</accession>
<sequence length="91" mass="9961">MSAITSNNIANSSGITDKNISFPKIWCKKQVIKGISSICYHGTLTYTPNRCSNCGFNSNAVKIIKHGTKLSRITVTKSANLPTYFSLSFLL</sequence>
<dbReference type="OrthoDB" id="6197054at2"/>
<dbReference type="AlphaFoldDB" id="A0A1D2K3Z1"/>
<dbReference type="Proteomes" id="UP000243591">
    <property type="component" value="Chromosome"/>
</dbReference>
<evidence type="ECO:0000313" key="2">
    <source>
        <dbReference type="Proteomes" id="UP000243591"/>
    </source>
</evidence>
<gene>
    <name evidence="1" type="ORF">CNY62_02895</name>
</gene>
<evidence type="ECO:0000313" key="1">
    <source>
        <dbReference type="EMBL" id="ATF25426.1"/>
    </source>
</evidence>
<dbReference type="KEGG" id="bths:CNY62_02895"/>
<reference evidence="1 2" key="1">
    <citation type="submission" date="2017-09" db="EMBL/GenBank/DDBJ databases">
        <title>Complete Genome Sequences of Two Strains of the Meat Spoilage Bacterium Brochothrix thermosphacta Isolated from Ground Chicken.</title>
        <authorList>
            <person name="Paoli G.C."/>
            <person name="Wijey C."/>
            <person name="Chen C.-Y."/>
            <person name="Nguyen L."/>
            <person name="Yan X."/>
            <person name="Irwin P.L."/>
        </authorList>
    </citation>
    <scope>NUCLEOTIDE SEQUENCE [LARGE SCALE GENOMIC DNA]</scope>
    <source>
        <strain evidence="1 2">BI</strain>
    </source>
</reference>
<dbReference type="EMBL" id="CP023483">
    <property type="protein sequence ID" value="ATF25426.1"/>
    <property type="molecule type" value="Genomic_DNA"/>
</dbReference>
<protein>
    <submittedName>
        <fullName evidence="1">Uncharacterized protein</fullName>
    </submittedName>
</protein>